<name>A0A6A2YX15_HIBSY</name>
<feature type="region of interest" description="Disordered" evidence="1">
    <location>
        <begin position="1"/>
        <end position="22"/>
    </location>
</feature>
<organism evidence="2 3">
    <name type="scientific">Hibiscus syriacus</name>
    <name type="common">Rose of Sharon</name>
    <dbReference type="NCBI Taxonomy" id="106335"/>
    <lineage>
        <taxon>Eukaryota</taxon>
        <taxon>Viridiplantae</taxon>
        <taxon>Streptophyta</taxon>
        <taxon>Embryophyta</taxon>
        <taxon>Tracheophyta</taxon>
        <taxon>Spermatophyta</taxon>
        <taxon>Magnoliopsida</taxon>
        <taxon>eudicotyledons</taxon>
        <taxon>Gunneridae</taxon>
        <taxon>Pentapetalae</taxon>
        <taxon>rosids</taxon>
        <taxon>malvids</taxon>
        <taxon>Malvales</taxon>
        <taxon>Malvaceae</taxon>
        <taxon>Malvoideae</taxon>
        <taxon>Hibiscus</taxon>
    </lineage>
</organism>
<keyword evidence="3" id="KW-1185">Reference proteome</keyword>
<sequence length="128" mass="14622">MRKQEGKKNEMKGQKSGNEMANTNGVIITVYAESSPPSIKKLKPNPVSNNPKRGQCYDRRARLLAYTQELRSADNDAQIQRTETCSRHESKAKMEVSNQAKKNRDFISGDFSEDKIWMEVSTYSFRGE</sequence>
<feature type="region of interest" description="Disordered" evidence="1">
    <location>
        <begin position="36"/>
        <end position="55"/>
    </location>
</feature>
<dbReference type="EMBL" id="VEPZ02001265">
    <property type="protein sequence ID" value="KAE8683565.1"/>
    <property type="molecule type" value="Genomic_DNA"/>
</dbReference>
<accession>A0A6A2YX15</accession>
<evidence type="ECO:0000313" key="3">
    <source>
        <dbReference type="Proteomes" id="UP000436088"/>
    </source>
</evidence>
<reference evidence="2" key="1">
    <citation type="submission" date="2019-09" db="EMBL/GenBank/DDBJ databases">
        <title>Draft genome information of white flower Hibiscus syriacus.</title>
        <authorList>
            <person name="Kim Y.-M."/>
        </authorList>
    </citation>
    <scope>NUCLEOTIDE SEQUENCE [LARGE SCALE GENOMIC DNA]</scope>
    <source>
        <strain evidence="2">YM2019G1</strain>
    </source>
</reference>
<feature type="compositionally biased region" description="Basic and acidic residues" evidence="1">
    <location>
        <begin position="1"/>
        <end position="13"/>
    </location>
</feature>
<comment type="caution">
    <text evidence="2">The sequence shown here is derived from an EMBL/GenBank/DDBJ whole genome shotgun (WGS) entry which is preliminary data.</text>
</comment>
<evidence type="ECO:0000313" key="2">
    <source>
        <dbReference type="EMBL" id="KAE8683565.1"/>
    </source>
</evidence>
<gene>
    <name evidence="2" type="ORF">F3Y22_tig00111200pilonHSYRG00114</name>
</gene>
<proteinExistence type="predicted"/>
<evidence type="ECO:0000256" key="1">
    <source>
        <dbReference type="SAM" id="MobiDB-lite"/>
    </source>
</evidence>
<protein>
    <submittedName>
        <fullName evidence="2">Nitrate reductase 2</fullName>
    </submittedName>
</protein>
<dbReference type="AlphaFoldDB" id="A0A6A2YX15"/>
<dbReference type="Proteomes" id="UP000436088">
    <property type="component" value="Unassembled WGS sequence"/>
</dbReference>